<proteinExistence type="predicted"/>
<accession>A0ACB7XM31</accession>
<protein>
    <submittedName>
        <fullName evidence="1">Uncharacterized protein</fullName>
    </submittedName>
</protein>
<evidence type="ECO:0000313" key="1">
    <source>
        <dbReference type="EMBL" id="KAH7841996.1"/>
    </source>
</evidence>
<gene>
    <name evidence="1" type="ORF">Vadar_000294</name>
</gene>
<dbReference type="EMBL" id="CM037151">
    <property type="protein sequence ID" value="KAH7841996.1"/>
    <property type="molecule type" value="Genomic_DNA"/>
</dbReference>
<dbReference type="Proteomes" id="UP000828048">
    <property type="component" value="Chromosome 1"/>
</dbReference>
<sequence length="634" mass="68414">MKPKATSEDSSLQSQDKVAPTTSRVLYNAKGIPKSTEDWLAISRGKAASISGISALEAVTLPVELLPTSGGGGQLLKEDSKSEEVDEDLILEEGTSQDLADLNKDKTSPASEYGYYYPDVVANAQDRSSNTKHDLLLLCIKMLLCALLEPLGSFVAFMEFNRLKKPPGEWKTLIDVVSHVRRSLLDLTGDESNAVTVLGANFSAGFVVGSLAAAATCLLDVAQTRRQIEANQAIHAISVENPSMASTTSSPMEESGSSPGKNTVRDKNTMANTNDLGAKVVDSYIVRRKQMGSVHPKINTSSSTSGTPIHSNLLIPGTVYSTPTRFTPVKPQELYPLHQNSSDMERDASIANTGGVQQLASESHSQSSSEPNKTQGTQSPTKSRPSYTNPTHIVDESPSPESAKSSQSRNPHEVVKQESVRLNIEGGKSEEWQVVSNRKASNQPVSIPTKPPTKEWQVIGKAVAIKKGGITDLEAVTQFVPVTANTVQGGAVNNALSEEDTLSDTFDEEIVVLDCPPMAGLAENVVVVPTDKPFNSIEELHTADSCNSKKKDIKERPIPEHQYEVLSTPPIEPHPKPPNIVSAAGGLRATEVAENFRNISNKNIRPTGQELQESNSARKRRLKKERDLLEQGSL</sequence>
<keyword evidence="2" id="KW-1185">Reference proteome</keyword>
<comment type="caution">
    <text evidence="1">The sequence shown here is derived from an EMBL/GenBank/DDBJ whole genome shotgun (WGS) entry which is preliminary data.</text>
</comment>
<reference evidence="1 2" key="1">
    <citation type="journal article" date="2021" name="Hortic Res">
        <title>High-quality reference genome and annotation aids understanding of berry development for evergreen blueberry (Vaccinium darrowii).</title>
        <authorList>
            <person name="Yu J."/>
            <person name="Hulse-Kemp A.M."/>
            <person name="Babiker E."/>
            <person name="Staton M."/>
        </authorList>
    </citation>
    <scope>NUCLEOTIDE SEQUENCE [LARGE SCALE GENOMIC DNA]</scope>
    <source>
        <strain evidence="2">cv. NJ 8807/NJ 8810</strain>
        <tissue evidence="1">Young leaf</tissue>
    </source>
</reference>
<organism evidence="1 2">
    <name type="scientific">Vaccinium darrowii</name>
    <dbReference type="NCBI Taxonomy" id="229202"/>
    <lineage>
        <taxon>Eukaryota</taxon>
        <taxon>Viridiplantae</taxon>
        <taxon>Streptophyta</taxon>
        <taxon>Embryophyta</taxon>
        <taxon>Tracheophyta</taxon>
        <taxon>Spermatophyta</taxon>
        <taxon>Magnoliopsida</taxon>
        <taxon>eudicotyledons</taxon>
        <taxon>Gunneridae</taxon>
        <taxon>Pentapetalae</taxon>
        <taxon>asterids</taxon>
        <taxon>Ericales</taxon>
        <taxon>Ericaceae</taxon>
        <taxon>Vaccinioideae</taxon>
        <taxon>Vaccinieae</taxon>
        <taxon>Vaccinium</taxon>
    </lineage>
</organism>
<evidence type="ECO:0000313" key="2">
    <source>
        <dbReference type="Proteomes" id="UP000828048"/>
    </source>
</evidence>
<name>A0ACB7XM31_9ERIC</name>